<gene>
    <name evidence="2" type="ORF">WG929_04435</name>
</gene>
<evidence type="ECO:0000313" key="2">
    <source>
        <dbReference type="EMBL" id="MFK4751654.1"/>
    </source>
</evidence>
<dbReference type="RefSeq" id="WP_416205058.1">
    <property type="nucleotide sequence ID" value="NZ_JBBKTX010000004.1"/>
</dbReference>
<keyword evidence="3" id="KW-1185">Reference proteome</keyword>
<comment type="caution">
    <text evidence="2">The sequence shown here is derived from an EMBL/GenBank/DDBJ whole genome shotgun (WGS) entry which is preliminary data.</text>
</comment>
<name>A0ABW8NFD0_9GAMM</name>
<protein>
    <submittedName>
        <fullName evidence="2">Uncharacterized protein</fullName>
    </submittedName>
</protein>
<evidence type="ECO:0000313" key="3">
    <source>
        <dbReference type="Proteomes" id="UP001620597"/>
    </source>
</evidence>
<evidence type="ECO:0000256" key="1">
    <source>
        <dbReference type="SAM" id="Phobius"/>
    </source>
</evidence>
<sequence length="98" mass="11254">MGQNVILFTTVSEAVLIAIASAGRVLLLQKSCFYRAFLDIRPIWRWRLERDFIAGLACIYAKNEWFLCLFNYQQGGWDASLRLSILIAVLRPWISSGQ</sequence>
<proteinExistence type="predicted"/>
<dbReference type="Proteomes" id="UP001620597">
    <property type="component" value="Unassembled WGS sequence"/>
</dbReference>
<feature type="transmembrane region" description="Helical" evidence="1">
    <location>
        <begin position="6"/>
        <end position="27"/>
    </location>
</feature>
<organism evidence="2 3">
    <name type="scientific">Oceanobacter antarcticus</name>
    <dbReference type="NCBI Taxonomy" id="3133425"/>
    <lineage>
        <taxon>Bacteria</taxon>
        <taxon>Pseudomonadati</taxon>
        <taxon>Pseudomonadota</taxon>
        <taxon>Gammaproteobacteria</taxon>
        <taxon>Oceanospirillales</taxon>
        <taxon>Oceanospirillaceae</taxon>
        <taxon>Oceanobacter</taxon>
    </lineage>
</organism>
<keyword evidence="1" id="KW-0812">Transmembrane</keyword>
<accession>A0ABW8NFD0</accession>
<dbReference type="EMBL" id="JBBKTX010000004">
    <property type="protein sequence ID" value="MFK4751654.1"/>
    <property type="molecule type" value="Genomic_DNA"/>
</dbReference>
<reference evidence="2 3" key="1">
    <citation type="submission" date="2024-03" db="EMBL/GenBank/DDBJ databases">
        <title>High-quality draft genome sequence of Oceanobacter sp. wDCs-4.</title>
        <authorList>
            <person name="Dong C."/>
        </authorList>
    </citation>
    <scope>NUCLEOTIDE SEQUENCE [LARGE SCALE GENOMIC DNA]</scope>
    <source>
        <strain evidence="3">wDCs-4</strain>
    </source>
</reference>
<keyword evidence="1" id="KW-1133">Transmembrane helix</keyword>
<keyword evidence="1" id="KW-0472">Membrane</keyword>